<sequence>MEDLSLSALQSHGFIRVTGGIDMTFTVGGIGDVDVSESGLGNPAMTEGSRNDVGGATVPVGGTGMYLQTRVVTDFGKFTVNYPSDLSTSTVNEFETDRSKNIFSIPGPNVMYSSSEKGGLIEIGTYLTFGVEISYNLTWSTSTYFTIQPSSGQTCVNYEIGSAAFASQSDDNKVGWTSSYNLMNLVDDLVGRFPLPSCPPSIFSCLQAEDAAAAHMMNRSNDKVTLRQQEPTNNKICYSTAPNQKRSYLRNETGLVSRASYGGFLGIEGIGQVLKATEILPGLFSDDQLFTKRATVDVSEDEEVEAAVAGDGQVDSDSETTTLISGGKYVTYCTNTYTTIPAYYYPAFPKNASWDWDNIQGGWWDSIAKYYGNGSADCTDWNILRKVTADTITPPGGKPIRCDYQTEHVFEGQLIGIFFTEWLVKGQVPNQAPSVTTRSLTTRTCDWVSDYVEGYGPLSVYWSYPNGEHGPFSEVLLAQLGKQAHLDRLTILQARPNRMKGSLFPGNRVIDPVNEYRFMTPEEQLLAVRDFGMVFSYMNNADVFEAFCSTYNAIYALLISFDQWYQNHAIHYGAPAGISTLSMLRPGSP</sequence>
<dbReference type="AlphaFoldDB" id="A0A6V8QY70"/>
<organism evidence="1 2">
    <name type="scientific">Trichoderma asperellum</name>
    <name type="common">Filamentous fungus</name>
    <dbReference type="NCBI Taxonomy" id="101201"/>
    <lineage>
        <taxon>Eukaryota</taxon>
        <taxon>Fungi</taxon>
        <taxon>Dikarya</taxon>
        <taxon>Ascomycota</taxon>
        <taxon>Pezizomycotina</taxon>
        <taxon>Sordariomycetes</taxon>
        <taxon>Hypocreomycetidae</taxon>
        <taxon>Hypocreales</taxon>
        <taxon>Hypocreaceae</taxon>
        <taxon>Trichoderma</taxon>
    </lineage>
</organism>
<comment type="caution">
    <text evidence="1">The sequence shown here is derived from an EMBL/GenBank/DDBJ whole genome shotgun (WGS) entry which is preliminary data.</text>
</comment>
<gene>
    <name evidence="1" type="ORF">TASIC1_0009000100</name>
</gene>
<evidence type="ECO:0000313" key="1">
    <source>
        <dbReference type="EMBL" id="GFP57664.1"/>
    </source>
</evidence>
<name>A0A6V8QY70_TRIAP</name>
<dbReference type="EMBL" id="BLZH01000009">
    <property type="protein sequence ID" value="GFP57664.1"/>
    <property type="molecule type" value="Genomic_DNA"/>
</dbReference>
<evidence type="ECO:0000313" key="2">
    <source>
        <dbReference type="Proteomes" id="UP000517252"/>
    </source>
</evidence>
<reference evidence="1 2" key="1">
    <citation type="submission" date="2020-07" db="EMBL/GenBank/DDBJ databases">
        <title>Trichoderma asperellum IC-1 whole genome shotgun sequence.</title>
        <authorList>
            <person name="Kanamasa S."/>
            <person name="Takahashi H."/>
        </authorList>
    </citation>
    <scope>NUCLEOTIDE SEQUENCE [LARGE SCALE GENOMIC DNA]</scope>
    <source>
        <strain evidence="1 2">IC-1</strain>
    </source>
</reference>
<dbReference type="OrthoDB" id="73875at2759"/>
<protein>
    <submittedName>
        <fullName evidence="1">Uncharacterized protein</fullName>
    </submittedName>
</protein>
<proteinExistence type="predicted"/>
<dbReference type="Proteomes" id="UP000517252">
    <property type="component" value="Unassembled WGS sequence"/>
</dbReference>
<accession>A0A6V8QY70</accession>